<dbReference type="OrthoDB" id="10004365at2759"/>
<accession>Q4SAT3</accession>
<comment type="similarity">
    <text evidence="1">Belongs to the HOATZ family.</text>
</comment>
<feature type="compositionally biased region" description="Basic and acidic residues" evidence="3">
    <location>
        <begin position="104"/>
        <end position="129"/>
    </location>
</feature>
<dbReference type="GO" id="GO:0060271">
    <property type="term" value="P:cilium assembly"/>
    <property type="evidence" value="ECO:0007669"/>
    <property type="project" value="InterPro"/>
</dbReference>
<feature type="region of interest" description="Disordered" evidence="3">
    <location>
        <begin position="58"/>
        <end position="129"/>
    </location>
</feature>
<dbReference type="KEGG" id="tng:GSTEN00021279G001"/>
<dbReference type="EMBL" id="CAAE01014679">
    <property type="protein sequence ID" value="CAG02249.1"/>
    <property type="molecule type" value="Genomic_DNA"/>
</dbReference>
<evidence type="ECO:0000256" key="3">
    <source>
        <dbReference type="SAM" id="MobiDB-lite"/>
    </source>
</evidence>
<name>Q4SAT3_TETNG</name>
<proteinExistence type="inferred from homology"/>
<evidence type="ECO:0000313" key="4">
    <source>
        <dbReference type="EMBL" id="CAG02249.1"/>
    </source>
</evidence>
<feature type="compositionally biased region" description="Basic and acidic residues" evidence="3">
    <location>
        <begin position="77"/>
        <end position="96"/>
    </location>
</feature>
<dbReference type="InterPro" id="IPR040681">
    <property type="entry name" value="HOATZ-like"/>
</dbReference>
<feature type="compositionally biased region" description="Pro residues" evidence="3">
    <location>
        <begin position="65"/>
        <end position="76"/>
    </location>
</feature>
<reference evidence="4" key="2">
    <citation type="submission" date="2004-02" db="EMBL/GenBank/DDBJ databases">
        <authorList>
            <consortium name="Genoscope"/>
            <consortium name="Whitehead Institute Centre for Genome Research"/>
        </authorList>
    </citation>
    <scope>NUCLEOTIDE SEQUENCE</scope>
</reference>
<dbReference type="PANTHER" id="PTHR47231">
    <property type="entry name" value="UPF0722 PROTEIN C11ORF88"/>
    <property type="match status" value="1"/>
</dbReference>
<sequence>MDSGRPGRAAAPELEAPADSFLVFDGSSPAEVSHARRLWSSMFLLPPLESRLVSADIRQRLPVSRPRPPGPRPSAPEPRRRREERQRYADRGRAEEGAPGPAEDPERARLRGPRAPREARGRGAERSRL</sequence>
<dbReference type="PANTHER" id="PTHR47231:SF1">
    <property type="entry name" value="CILIA- AND FLAGELLA-ASSOCIATED PROTEIN HOATZ"/>
    <property type="match status" value="1"/>
</dbReference>
<gene>
    <name evidence="4" type="ORF">GSTENG00021279001</name>
</gene>
<organism evidence="4">
    <name type="scientific">Tetraodon nigroviridis</name>
    <name type="common">Spotted green pufferfish</name>
    <name type="synonym">Chelonodon nigroviridis</name>
    <dbReference type="NCBI Taxonomy" id="99883"/>
    <lineage>
        <taxon>Eukaryota</taxon>
        <taxon>Metazoa</taxon>
        <taxon>Chordata</taxon>
        <taxon>Craniata</taxon>
        <taxon>Vertebrata</taxon>
        <taxon>Euteleostomi</taxon>
        <taxon>Actinopterygii</taxon>
        <taxon>Neopterygii</taxon>
        <taxon>Teleostei</taxon>
        <taxon>Neoteleostei</taxon>
        <taxon>Acanthomorphata</taxon>
        <taxon>Eupercaria</taxon>
        <taxon>Tetraodontiformes</taxon>
        <taxon>Tetradontoidea</taxon>
        <taxon>Tetraodontidae</taxon>
        <taxon>Tetraodon</taxon>
    </lineage>
</organism>
<dbReference type="AlphaFoldDB" id="Q4SAT3"/>
<reference evidence="4" key="1">
    <citation type="journal article" date="2004" name="Nature">
        <title>Genome duplication in the teleost fish Tetraodon nigroviridis reveals the early vertebrate proto-karyotype.</title>
        <authorList>
            <person name="Jaillon O."/>
            <person name="Aury J.-M."/>
            <person name="Brunet F."/>
            <person name="Petit J.-L."/>
            <person name="Stange-Thomann N."/>
            <person name="Mauceli E."/>
            <person name="Bouneau L."/>
            <person name="Fischer C."/>
            <person name="Ozouf-Costaz C."/>
            <person name="Bernot A."/>
            <person name="Nicaud S."/>
            <person name="Jaffe D."/>
            <person name="Fisher S."/>
            <person name="Lutfalla G."/>
            <person name="Dossat C."/>
            <person name="Segurens B."/>
            <person name="Dasilva C."/>
            <person name="Salanoubat M."/>
            <person name="Levy M."/>
            <person name="Boudet N."/>
            <person name="Castellano S."/>
            <person name="Anthouard V."/>
            <person name="Jubin C."/>
            <person name="Castelli V."/>
            <person name="Katinka M."/>
            <person name="Vacherie B."/>
            <person name="Biemont C."/>
            <person name="Skalli Z."/>
            <person name="Cattolico L."/>
            <person name="Poulain J."/>
            <person name="De Berardinis V."/>
            <person name="Cruaud C."/>
            <person name="Duprat S."/>
            <person name="Brottier P."/>
            <person name="Coutanceau J.-P."/>
            <person name="Gouzy J."/>
            <person name="Parra G."/>
            <person name="Lardier G."/>
            <person name="Chapple C."/>
            <person name="McKernan K.J."/>
            <person name="McEwan P."/>
            <person name="Bosak S."/>
            <person name="Kellis M."/>
            <person name="Volff J.-N."/>
            <person name="Guigo R."/>
            <person name="Zody M.C."/>
            <person name="Mesirov J."/>
            <person name="Lindblad-Toh K."/>
            <person name="Birren B."/>
            <person name="Nusbaum C."/>
            <person name="Kahn D."/>
            <person name="Robinson-Rechavi M."/>
            <person name="Laudet V."/>
            <person name="Schachter V."/>
            <person name="Quetier F."/>
            <person name="Saurin W."/>
            <person name="Scarpelli C."/>
            <person name="Wincker P."/>
            <person name="Lander E.S."/>
            <person name="Weissenbach J."/>
            <person name="Roest Crollius H."/>
        </authorList>
    </citation>
    <scope>NUCLEOTIDE SEQUENCE [LARGE SCALE GENOMIC DNA]</scope>
</reference>
<protein>
    <recommendedName>
        <fullName evidence="2">Cilia- and flagella-associated protein HOATZ</fullName>
    </recommendedName>
</protein>
<dbReference type="Pfam" id="PF17664">
    <property type="entry name" value="HOATZ-like"/>
    <property type="match status" value="1"/>
</dbReference>
<feature type="region of interest" description="Disordered" evidence="3">
    <location>
        <begin position="1"/>
        <end position="20"/>
    </location>
</feature>
<comment type="caution">
    <text evidence="4">The sequence shown here is derived from an EMBL/GenBank/DDBJ whole genome shotgun (WGS) entry which is preliminary data.</text>
</comment>
<evidence type="ECO:0000256" key="2">
    <source>
        <dbReference type="ARBA" id="ARBA00023657"/>
    </source>
</evidence>
<evidence type="ECO:0000256" key="1">
    <source>
        <dbReference type="ARBA" id="ARBA00023451"/>
    </source>
</evidence>